<evidence type="ECO:0000256" key="1">
    <source>
        <dbReference type="ARBA" id="ARBA00023004"/>
    </source>
</evidence>
<dbReference type="SUPFAM" id="SSF50037">
    <property type="entry name" value="C-terminal domain of transcriptional repressors"/>
    <property type="match status" value="1"/>
</dbReference>
<dbReference type="Proteomes" id="UP001164187">
    <property type="component" value="Chromosome"/>
</dbReference>
<name>A0ABY7JNA8_9FIRM</name>
<protein>
    <submittedName>
        <fullName evidence="3">FeoA family protein</fullName>
    </submittedName>
</protein>
<organism evidence="3 4">
    <name type="scientific">Peptostreptococcus equinus</name>
    <dbReference type="NCBI Taxonomy" id="3003601"/>
    <lineage>
        <taxon>Bacteria</taxon>
        <taxon>Bacillati</taxon>
        <taxon>Bacillota</taxon>
        <taxon>Clostridia</taxon>
        <taxon>Peptostreptococcales</taxon>
        <taxon>Peptostreptococcaceae</taxon>
        <taxon>Peptostreptococcus</taxon>
    </lineage>
</organism>
<dbReference type="InterPro" id="IPR038157">
    <property type="entry name" value="FeoA_core_dom"/>
</dbReference>
<dbReference type="Gene3D" id="2.30.30.90">
    <property type="match status" value="1"/>
</dbReference>
<feature type="domain" description="Ferrous iron transporter FeoA-like" evidence="2">
    <location>
        <begin position="1"/>
        <end position="71"/>
    </location>
</feature>
<proteinExistence type="predicted"/>
<dbReference type="Pfam" id="PF04023">
    <property type="entry name" value="FeoA"/>
    <property type="match status" value="1"/>
</dbReference>
<gene>
    <name evidence="3" type="ORF">O0R46_08650</name>
</gene>
<sequence>MNLSIAPIGVAMQIVKIRIKDDQKKQLANMGFVDGTPVTVISENMGNIIVNVRDSRVGIGKDLAKKINVSPLN</sequence>
<dbReference type="PANTHER" id="PTHR43151:SF1">
    <property type="entry name" value="SSR2333 PROTEIN"/>
    <property type="match status" value="1"/>
</dbReference>
<dbReference type="SMART" id="SM00899">
    <property type="entry name" value="FeoA"/>
    <property type="match status" value="1"/>
</dbReference>
<evidence type="ECO:0000313" key="4">
    <source>
        <dbReference type="Proteomes" id="UP001164187"/>
    </source>
</evidence>
<evidence type="ECO:0000259" key="2">
    <source>
        <dbReference type="SMART" id="SM00899"/>
    </source>
</evidence>
<keyword evidence="4" id="KW-1185">Reference proteome</keyword>
<keyword evidence="1" id="KW-0408">Iron</keyword>
<dbReference type="InterPro" id="IPR053184">
    <property type="entry name" value="FeoA-like"/>
</dbReference>
<dbReference type="InterPro" id="IPR007167">
    <property type="entry name" value="Fe-transptr_FeoA-like"/>
</dbReference>
<accession>A0ABY7JNA8</accession>
<dbReference type="InterPro" id="IPR008988">
    <property type="entry name" value="Transcriptional_repressor_C"/>
</dbReference>
<dbReference type="RefSeq" id="WP_269311356.1">
    <property type="nucleotide sequence ID" value="NZ_CP114052.1"/>
</dbReference>
<dbReference type="PANTHER" id="PTHR43151">
    <property type="entry name" value="FEOA FAMILY PROTEIN"/>
    <property type="match status" value="1"/>
</dbReference>
<evidence type="ECO:0000313" key="3">
    <source>
        <dbReference type="EMBL" id="WAW14659.1"/>
    </source>
</evidence>
<reference evidence="3" key="1">
    <citation type="submission" date="2022-12" db="EMBL/GenBank/DDBJ databases">
        <title>Peptostreptococcus.</title>
        <authorList>
            <person name="Lee S.H."/>
        </authorList>
    </citation>
    <scope>NUCLEOTIDE SEQUENCE</scope>
    <source>
        <strain evidence="3">CBA3647</strain>
    </source>
</reference>
<dbReference type="EMBL" id="CP114052">
    <property type="protein sequence ID" value="WAW14659.1"/>
    <property type="molecule type" value="Genomic_DNA"/>
</dbReference>